<feature type="compositionally biased region" description="Acidic residues" evidence="9">
    <location>
        <begin position="348"/>
        <end position="366"/>
    </location>
</feature>
<dbReference type="AlphaFoldDB" id="A0A2S2QZG4"/>
<feature type="signal peptide" evidence="10">
    <location>
        <begin position="1"/>
        <end position="22"/>
    </location>
</feature>
<evidence type="ECO:0000256" key="8">
    <source>
        <dbReference type="ARBA" id="ARBA00023319"/>
    </source>
</evidence>
<feature type="compositionally biased region" description="Low complexity" evidence="9">
    <location>
        <begin position="336"/>
        <end position="347"/>
    </location>
</feature>
<feature type="chain" id="PRO_5044579324" evidence="10">
    <location>
        <begin position="23"/>
        <end position="470"/>
    </location>
</feature>
<dbReference type="Proteomes" id="UP000694846">
    <property type="component" value="Unplaced"/>
</dbReference>
<dbReference type="EMBL" id="GGMS01013727">
    <property type="protein sequence ID" value="MBY82930.1"/>
    <property type="molecule type" value="Transcribed_RNA"/>
</dbReference>
<keyword evidence="8" id="KW-0393">Immunoglobulin domain</keyword>
<dbReference type="GO" id="GO:0043005">
    <property type="term" value="C:neuron projection"/>
    <property type="evidence" value="ECO:0007669"/>
    <property type="project" value="TreeGrafter"/>
</dbReference>
<evidence type="ECO:0000256" key="5">
    <source>
        <dbReference type="ARBA" id="ARBA00023136"/>
    </source>
</evidence>
<proteinExistence type="predicted"/>
<dbReference type="InterPro" id="IPR003599">
    <property type="entry name" value="Ig_sub"/>
</dbReference>
<evidence type="ECO:0000313" key="14">
    <source>
        <dbReference type="RefSeq" id="XP_025424137.1"/>
    </source>
</evidence>
<dbReference type="RefSeq" id="XP_025424139.1">
    <property type="nucleotide sequence ID" value="XM_025568354.1"/>
</dbReference>
<dbReference type="FunFam" id="2.60.40.10:FF:000328">
    <property type="entry name" value="CLUMA_CG000981, isoform A"/>
    <property type="match status" value="1"/>
</dbReference>
<feature type="region of interest" description="Disordered" evidence="9">
    <location>
        <begin position="333"/>
        <end position="440"/>
    </location>
</feature>
<dbReference type="PANTHER" id="PTHR12231">
    <property type="entry name" value="CTX-RELATED TYPE I TRANSMEMBRANE PROTEIN"/>
    <property type="match status" value="1"/>
</dbReference>
<dbReference type="InterPro" id="IPR013098">
    <property type="entry name" value="Ig_I-set"/>
</dbReference>
<evidence type="ECO:0000256" key="2">
    <source>
        <dbReference type="ARBA" id="ARBA00022475"/>
    </source>
</evidence>
<evidence type="ECO:0000256" key="4">
    <source>
        <dbReference type="ARBA" id="ARBA00022737"/>
    </source>
</evidence>
<dbReference type="InterPro" id="IPR007110">
    <property type="entry name" value="Ig-like_dom"/>
</dbReference>
<dbReference type="SUPFAM" id="SSF48726">
    <property type="entry name" value="Immunoglobulin"/>
    <property type="match status" value="3"/>
</dbReference>
<feature type="domain" description="Ig-like" evidence="11">
    <location>
        <begin position="134"/>
        <end position="226"/>
    </location>
</feature>
<evidence type="ECO:0000313" key="17">
    <source>
        <dbReference type="RefSeq" id="XP_025424140.1"/>
    </source>
</evidence>
<accession>A0A2S2QZG4</accession>
<dbReference type="InterPro" id="IPR051170">
    <property type="entry name" value="Neural/epithelial_adhesion"/>
</dbReference>
<evidence type="ECO:0000313" key="13">
    <source>
        <dbReference type="Proteomes" id="UP000694846"/>
    </source>
</evidence>
<feature type="domain" description="Ig-like" evidence="11">
    <location>
        <begin position="32"/>
        <end position="124"/>
    </location>
</feature>
<evidence type="ECO:0000256" key="10">
    <source>
        <dbReference type="SAM" id="SignalP"/>
    </source>
</evidence>
<dbReference type="InterPro" id="IPR013783">
    <property type="entry name" value="Ig-like_fold"/>
</dbReference>
<sequence length="470" mass="52194">MDNINFIVIAFIFLNGSISVKCQMHEPDELMPEFYAPLENWTVTQGRDIYFTCTVNNLGNYKVAWIKSDSKAILAIHTNLIAHNHRLTVTHNGHNTWKLHVFNVQKNDTGSYMCQINTQPMILQTGYLDVRIPPNILDETDIEGPGSAAMEGGTIRLRCRSTGKPEPKVHWKRKDNRHIVIRSDGAREKQDSAIVKGDTLELSNVHRTDMGKYLCIAKNNVPPTVSKEFNVQIHFHPMIKVTNQLVAAPIGSNVHIQCYVETSPKAMHSWAKINGGDLIPSVKYEMSETPINEYSLQMDLTITSLEPKDFGGYLCIAKNALGKAEGSIRLQELHLPSAPTTTEASPSEPEDEDEEDDESANSEEENLVPVEESIGPDSGGGENRLSSDGFDLRRVQQEQHLSTRKPQRTDQNGGGGGGGGVRHHDQKQRHGSKDSGHRSPCPCWPLVLLATLALLWSLWSRTVPVAGACR</sequence>
<dbReference type="InterPro" id="IPR036179">
    <property type="entry name" value="Ig-like_dom_sf"/>
</dbReference>
<feature type="domain" description="Ig-like" evidence="11">
    <location>
        <begin position="237"/>
        <end position="331"/>
    </location>
</feature>
<protein>
    <submittedName>
        <fullName evidence="12 14 15">Lachesin</fullName>
    </submittedName>
</protein>
<reference evidence="12" key="1">
    <citation type="submission" date="2018-04" db="EMBL/GenBank/DDBJ databases">
        <title>Transcriptome assembly of Sipha flava.</title>
        <authorList>
            <person name="Scully E.D."/>
            <person name="Geib S.M."/>
            <person name="Palmer N.A."/>
            <person name="Koch K."/>
            <person name="Bradshaw J."/>
            <person name="Heng-Moss T."/>
            <person name="Sarath G."/>
        </authorList>
    </citation>
    <scope>NUCLEOTIDE SEQUENCE</scope>
</reference>
<evidence type="ECO:0000313" key="16">
    <source>
        <dbReference type="RefSeq" id="XP_025424139.1"/>
    </source>
</evidence>
<keyword evidence="4" id="KW-0677">Repeat</keyword>
<dbReference type="GO" id="GO:0005886">
    <property type="term" value="C:plasma membrane"/>
    <property type="evidence" value="ECO:0007669"/>
    <property type="project" value="UniProtKB-SubCell"/>
</dbReference>
<evidence type="ECO:0000256" key="3">
    <source>
        <dbReference type="ARBA" id="ARBA00022729"/>
    </source>
</evidence>
<keyword evidence="2" id="KW-1003">Cell membrane</keyword>
<keyword evidence="3 10" id="KW-0732">Signal</keyword>
<dbReference type="InterPro" id="IPR003598">
    <property type="entry name" value="Ig_sub2"/>
</dbReference>
<dbReference type="RefSeq" id="XP_025424137.1">
    <property type="nucleotide sequence ID" value="XM_025568352.1"/>
</dbReference>
<dbReference type="Gene3D" id="2.60.40.10">
    <property type="entry name" value="Immunoglobulins"/>
    <property type="match status" value="3"/>
</dbReference>
<name>A0A2S2QZG4_9HEMI</name>
<dbReference type="RefSeq" id="XP_025424140.1">
    <property type="nucleotide sequence ID" value="XM_025568355.1"/>
</dbReference>
<dbReference type="PANTHER" id="PTHR12231:SF265">
    <property type="entry name" value="DPR-INTERACTING PROTEIN LAMBDA"/>
    <property type="match status" value="1"/>
</dbReference>
<evidence type="ECO:0000313" key="12">
    <source>
        <dbReference type="EMBL" id="MBY82930.1"/>
    </source>
</evidence>
<organism evidence="12">
    <name type="scientific">Sipha flava</name>
    <name type="common">yellow sugarcane aphid</name>
    <dbReference type="NCBI Taxonomy" id="143950"/>
    <lineage>
        <taxon>Eukaryota</taxon>
        <taxon>Metazoa</taxon>
        <taxon>Ecdysozoa</taxon>
        <taxon>Arthropoda</taxon>
        <taxon>Hexapoda</taxon>
        <taxon>Insecta</taxon>
        <taxon>Pterygota</taxon>
        <taxon>Neoptera</taxon>
        <taxon>Paraneoptera</taxon>
        <taxon>Hemiptera</taxon>
        <taxon>Sternorrhyncha</taxon>
        <taxon>Aphidomorpha</taxon>
        <taxon>Aphidoidea</taxon>
        <taxon>Aphididae</taxon>
        <taxon>Sipha</taxon>
    </lineage>
</organism>
<dbReference type="RefSeq" id="XP_025424138.1">
    <property type="nucleotide sequence ID" value="XM_025568353.1"/>
</dbReference>
<reference evidence="14 15" key="2">
    <citation type="submission" date="2025-04" db="UniProtKB">
        <authorList>
            <consortium name="RefSeq"/>
        </authorList>
    </citation>
    <scope>IDENTIFICATION</scope>
    <source>
        <tissue evidence="14 15">Whole body</tissue>
    </source>
</reference>
<evidence type="ECO:0000256" key="9">
    <source>
        <dbReference type="SAM" id="MobiDB-lite"/>
    </source>
</evidence>
<comment type="subcellular location">
    <subcellularLocation>
        <location evidence="1">Cell membrane</location>
    </subcellularLocation>
</comment>
<keyword evidence="13" id="KW-1185">Reference proteome</keyword>
<dbReference type="OrthoDB" id="10012075at2759"/>
<dbReference type="Pfam" id="PF13927">
    <property type="entry name" value="Ig_3"/>
    <property type="match status" value="1"/>
</dbReference>
<evidence type="ECO:0000256" key="6">
    <source>
        <dbReference type="ARBA" id="ARBA00023157"/>
    </source>
</evidence>
<evidence type="ECO:0000313" key="15">
    <source>
        <dbReference type="RefSeq" id="XP_025424138.1"/>
    </source>
</evidence>
<dbReference type="PROSITE" id="PS50835">
    <property type="entry name" value="IG_LIKE"/>
    <property type="match status" value="3"/>
</dbReference>
<keyword evidence="7" id="KW-0325">Glycoprotein</keyword>
<dbReference type="Pfam" id="PF07679">
    <property type="entry name" value="I-set"/>
    <property type="match status" value="2"/>
</dbReference>
<gene>
    <name evidence="12" type="primary">Lac_9</name>
    <name evidence="14 15 16 17" type="synonym">LOC112693348</name>
    <name evidence="12" type="ORF">g.140955</name>
</gene>
<dbReference type="SMART" id="SM00408">
    <property type="entry name" value="IGc2"/>
    <property type="match status" value="3"/>
</dbReference>
<dbReference type="SMART" id="SM00409">
    <property type="entry name" value="IG"/>
    <property type="match status" value="3"/>
</dbReference>
<keyword evidence="5" id="KW-0472">Membrane</keyword>
<evidence type="ECO:0000256" key="7">
    <source>
        <dbReference type="ARBA" id="ARBA00023180"/>
    </source>
</evidence>
<evidence type="ECO:0000256" key="1">
    <source>
        <dbReference type="ARBA" id="ARBA00004236"/>
    </source>
</evidence>
<evidence type="ECO:0000259" key="11">
    <source>
        <dbReference type="PROSITE" id="PS50835"/>
    </source>
</evidence>
<keyword evidence="6" id="KW-1015">Disulfide bond</keyword>